<dbReference type="InterPro" id="IPR027843">
    <property type="entry name" value="DUF4440"/>
</dbReference>
<dbReference type="Pfam" id="PF14534">
    <property type="entry name" value="DUF4440"/>
    <property type="match status" value="1"/>
</dbReference>
<dbReference type="Gene3D" id="3.10.450.50">
    <property type="match status" value="1"/>
</dbReference>
<protein>
    <submittedName>
        <fullName evidence="2">Ketosteroid isomerase-like protein</fullName>
    </submittedName>
</protein>
<keyword evidence="3" id="KW-1185">Reference proteome</keyword>
<proteinExistence type="predicted"/>
<evidence type="ECO:0000313" key="2">
    <source>
        <dbReference type="EMBL" id="MBA8926292.1"/>
    </source>
</evidence>
<reference evidence="2 3" key="1">
    <citation type="submission" date="2020-08" db="EMBL/GenBank/DDBJ databases">
        <title>Genomic Encyclopedia of Archaeal and Bacterial Type Strains, Phase II (KMG-II): from individual species to whole genera.</title>
        <authorList>
            <person name="Goeker M."/>
        </authorList>
    </citation>
    <scope>NUCLEOTIDE SEQUENCE [LARGE SCALE GENOMIC DNA]</scope>
    <source>
        <strain evidence="2 3">DSM 43850</strain>
    </source>
</reference>
<accession>A0ABR6BHC9</accession>
<gene>
    <name evidence="2" type="ORF">BC739_003491</name>
</gene>
<dbReference type="InterPro" id="IPR032710">
    <property type="entry name" value="NTF2-like_dom_sf"/>
</dbReference>
<evidence type="ECO:0000259" key="1">
    <source>
        <dbReference type="Pfam" id="PF14534"/>
    </source>
</evidence>
<dbReference type="RefSeq" id="WP_025360862.1">
    <property type="nucleotide sequence ID" value="NZ_BAAABQ010000009.1"/>
</dbReference>
<organism evidence="2 3">
    <name type="scientific">Kutzneria viridogrisea</name>
    <dbReference type="NCBI Taxonomy" id="47990"/>
    <lineage>
        <taxon>Bacteria</taxon>
        <taxon>Bacillati</taxon>
        <taxon>Actinomycetota</taxon>
        <taxon>Actinomycetes</taxon>
        <taxon>Pseudonocardiales</taxon>
        <taxon>Pseudonocardiaceae</taxon>
        <taxon>Kutzneria</taxon>
    </lineage>
</organism>
<comment type="caution">
    <text evidence="2">The sequence shown here is derived from an EMBL/GenBank/DDBJ whole genome shotgun (WGS) entry which is preliminary data.</text>
</comment>
<feature type="domain" description="DUF4440" evidence="1">
    <location>
        <begin position="7"/>
        <end position="113"/>
    </location>
</feature>
<dbReference type="Proteomes" id="UP000517916">
    <property type="component" value="Unassembled WGS sequence"/>
</dbReference>
<dbReference type="EMBL" id="JACJID010000002">
    <property type="protein sequence ID" value="MBA8926292.1"/>
    <property type="molecule type" value="Genomic_DNA"/>
</dbReference>
<evidence type="ECO:0000313" key="3">
    <source>
        <dbReference type="Proteomes" id="UP000517916"/>
    </source>
</evidence>
<name>A0ABR6BHC9_9PSEU</name>
<dbReference type="SUPFAM" id="SSF54427">
    <property type="entry name" value="NTF2-like"/>
    <property type="match status" value="1"/>
</dbReference>
<sequence>MTVEQDIRELSRRWTEAEQRGDVAALEALTTEDFTMVGPLGFVLDRQQWLHRYGSGSLVTESLSWQGERVREYGDTAVAIGLVDQRASHQGNPAGGRFRATQISVRRNGNWVLAGLQFSPVRS</sequence>